<dbReference type="PANTHER" id="PTHR20991">
    <property type="entry name" value="PARATHYROID HORMONE-RESPONSIVE B1 GENE"/>
    <property type="match status" value="1"/>
</dbReference>
<dbReference type="Pfam" id="PF23337">
    <property type="entry name" value="PTHB1_pf"/>
    <property type="match status" value="1"/>
</dbReference>
<dbReference type="InterPro" id="IPR026511">
    <property type="entry name" value="PTHB1"/>
</dbReference>
<reference evidence="4" key="1">
    <citation type="submission" date="2022-11" db="UniProtKB">
        <authorList>
            <consortium name="WormBaseParasite"/>
        </authorList>
    </citation>
    <scope>IDENTIFICATION</scope>
</reference>
<dbReference type="AlphaFoldDB" id="A0A914N8B5"/>
<protein>
    <submittedName>
        <fullName evidence="4">PTHB1 C-terminal domain-containing protein</fullName>
    </submittedName>
</protein>
<dbReference type="PANTHER" id="PTHR20991:SF0">
    <property type="entry name" value="PROTEIN PTHB1"/>
    <property type="match status" value="1"/>
</dbReference>
<feature type="region of interest" description="Disordered" evidence="1">
    <location>
        <begin position="337"/>
        <end position="357"/>
    </location>
</feature>
<dbReference type="InterPro" id="IPR055362">
    <property type="entry name" value="PTHB1_pf_dom"/>
</dbReference>
<name>A0A914N8B5_MELIC</name>
<feature type="domain" description="PTHB1 platform" evidence="2">
    <location>
        <begin position="46"/>
        <end position="158"/>
    </location>
</feature>
<dbReference type="Proteomes" id="UP000887563">
    <property type="component" value="Unplaced"/>
</dbReference>
<accession>A0A914N8B5</accession>
<dbReference type="GO" id="GO:0060271">
    <property type="term" value="P:cilium assembly"/>
    <property type="evidence" value="ECO:0007669"/>
    <property type="project" value="TreeGrafter"/>
</dbReference>
<sequence length="390" mass="44858">MLKSQYPEKRVYSFNLFCHENTVLNNKIQILLIIEGEYNLIELFIPLFLICREVPPQRQAIFKLSIDSTQPALNIDILFPEFSNQKEEIGKEISNQNNIVVEGKRTSIALQPFFGESNTSVSLFISTKTNRYRIQSDNTDFVFVIFSVLIERIQKNQPEARLHCPVPLHLCLTEIAKYIEAEEESANLEKQASILATQIRQVETVFLSRLKASQNENIMENYERMPVESLVEYSHKELMKTLDQLNSISQSHLNTKKRKSLGSLLNLMNSTLKLNGIQLPFDGRILEGSDMTLSEQLSQLLNSQTEINKKLNSAEIGRLLTNFCERNEGNLGGIVEEEDEEEEMEEENEINKEEEKKKELNEALIKSEEFMEFVELQSGSLQQDGKLDDL</sequence>
<evidence type="ECO:0000256" key="1">
    <source>
        <dbReference type="SAM" id="MobiDB-lite"/>
    </source>
</evidence>
<feature type="compositionally biased region" description="Acidic residues" evidence="1">
    <location>
        <begin position="337"/>
        <end position="348"/>
    </location>
</feature>
<dbReference type="GO" id="GO:0016020">
    <property type="term" value="C:membrane"/>
    <property type="evidence" value="ECO:0007669"/>
    <property type="project" value="TreeGrafter"/>
</dbReference>
<proteinExistence type="predicted"/>
<organism evidence="3 4">
    <name type="scientific">Meloidogyne incognita</name>
    <name type="common">Southern root-knot nematode worm</name>
    <name type="synonym">Oxyuris incognita</name>
    <dbReference type="NCBI Taxonomy" id="6306"/>
    <lineage>
        <taxon>Eukaryota</taxon>
        <taxon>Metazoa</taxon>
        <taxon>Ecdysozoa</taxon>
        <taxon>Nematoda</taxon>
        <taxon>Chromadorea</taxon>
        <taxon>Rhabditida</taxon>
        <taxon>Tylenchina</taxon>
        <taxon>Tylenchomorpha</taxon>
        <taxon>Tylenchoidea</taxon>
        <taxon>Meloidogynidae</taxon>
        <taxon>Meloidogyninae</taxon>
        <taxon>Meloidogyne</taxon>
        <taxon>Meloidogyne incognita group</taxon>
    </lineage>
</organism>
<evidence type="ECO:0000313" key="3">
    <source>
        <dbReference type="Proteomes" id="UP000887563"/>
    </source>
</evidence>
<dbReference type="GO" id="GO:0034464">
    <property type="term" value="C:BBSome"/>
    <property type="evidence" value="ECO:0007669"/>
    <property type="project" value="InterPro"/>
</dbReference>
<keyword evidence="3" id="KW-1185">Reference proteome</keyword>
<dbReference type="WBParaSite" id="Minc3s03736g34648">
    <property type="protein sequence ID" value="Minc3s03736g34648"/>
    <property type="gene ID" value="Minc3s03736g34648"/>
</dbReference>
<evidence type="ECO:0000259" key="2">
    <source>
        <dbReference type="Pfam" id="PF23337"/>
    </source>
</evidence>
<evidence type="ECO:0000313" key="4">
    <source>
        <dbReference type="WBParaSite" id="Minc3s03736g34648"/>
    </source>
</evidence>